<gene>
    <name evidence="3" type="ORF">KMAL_10000</name>
</gene>
<proteinExistence type="predicted"/>
<evidence type="ECO:0000256" key="1">
    <source>
        <dbReference type="ARBA" id="ARBA00022748"/>
    </source>
</evidence>
<keyword evidence="2" id="KW-0472">Membrane</keyword>
<keyword evidence="2" id="KW-1133">Transmembrane helix</keyword>
<dbReference type="OrthoDB" id="9815847at2"/>
<evidence type="ECO:0000313" key="3">
    <source>
        <dbReference type="EMBL" id="POF63444.1"/>
    </source>
</evidence>
<evidence type="ECO:0000256" key="2">
    <source>
        <dbReference type="SAM" id="Phobius"/>
    </source>
</evidence>
<dbReference type="RefSeq" id="WP_110094648.1">
    <property type="nucleotide sequence ID" value="NZ_NKUE01000006.1"/>
</dbReference>
<name>A0A2S3W3H5_9PROT</name>
<keyword evidence="1" id="KW-0201">Cytochrome c-type biogenesis</keyword>
<evidence type="ECO:0008006" key="5">
    <source>
        <dbReference type="Google" id="ProtNLM"/>
    </source>
</evidence>
<dbReference type="GO" id="GO:0017004">
    <property type="term" value="P:cytochrome complex assembly"/>
    <property type="evidence" value="ECO:0007669"/>
    <property type="project" value="UniProtKB-KW"/>
</dbReference>
<feature type="transmembrane region" description="Helical" evidence="2">
    <location>
        <begin position="85"/>
        <end position="106"/>
    </location>
</feature>
<protein>
    <recommendedName>
        <fullName evidence="5">C-type cytochrome biogenesis protein CcmI</fullName>
    </recommendedName>
</protein>
<accession>A0A2S3W3H5</accession>
<reference evidence="3 4" key="1">
    <citation type="submission" date="2018-01" db="EMBL/GenBank/DDBJ databases">
        <title>Draft Genome Sequence of Komagataeibacter maltaceti LMG 1529, a Vinegar Producing Acetic Acid Bacterium Isolated from Malt Vinegar Brewery Acetifiers.</title>
        <authorList>
            <person name="Zhang Q."/>
            <person name="Hollensteiner J."/>
            <person name="Poehlein A."/>
            <person name="Daniel R."/>
        </authorList>
    </citation>
    <scope>NUCLEOTIDE SEQUENCE [LARGE SCALE GENOMIC DNA]</scope>
    <source>
        <strain evidence="3 4">LMG 1529</strain>
    </source>
</reference>
<comment type="caution">
    <text evidence="3">The sequence shown here is derived from an EMBL/GenBank/DDBJ whole genome shotgun (WGS) entry which is preliminary data.</text>
</comment>
<dbReference type="EMBL" id="POTC01000008">
    <property type="protein sequence ID" value="POF63444.1"/>
    <property type="molecule type" value="Genomic_DNA"/>
</dbReference>
<dbReference type="AlphaFoldDB" id="A0A2S3W3H5"/>
<dbReference type="InterPro" id="IPR017560">
    <property type="entry name" value="Cyt_c_biogenesis_CcmI"/>
</dbReference>
<dbReference type="Proteomes" id="UP000237344">
    <property type="component" value="Unassembled WGS sequence"/>
</dbReference>
<sequence>MIWIGIFLLSVIALLPCLISFRRTTLLRDERESAFELHQAQMVELDRDLAEGLIAPTEHDSARLEIQRRLLGSDNMAVPAPRRGASTLAISAALLALPLASVGLYLTCGHPSMPAMPLAPRLAAADKADHRNDDLINRLRDSLQHMPADDPSRFQGYVLLGQAEAARDHYAAAAQAWREAIASKFEPEVAARAAEAQTMADGGHISPETADLYRRALDAAPADAPWRMAVQQRIAQSEHQ</sequence>
<organism evidence="3 4">
    <name type="scientific">Novacetimonas maltaceti</name>
    <dbReference type="NCBI Taxonomy" id="1203393"/>
    <lineage>
        <taxon>Bacteria</taxon>
        <taxon>Pseudomonadati</taxon>
        <taxon>Pseudomonadota</taxon>
        <taxon>Alphaproteobacteria</taxon>
        <taxon>Acetobacterales</taxon>
        <taxon>Acetobacteraceae</taxon>
        <taxon>Novacetimonas</taxon>
    </lineage>
</organism>
<dbReference type="InterPro" id="IPR011990">
    <property type="entry name" value="TPR-like_helical_dom_sf"/>
</dbReference>
<keyword evidence="4" id="KW-1185">Reference proteome</keyword>
<dbReference type="Gene3D" id="1.25.40.10">
    <property type="entry name" value="Tetratricopeptide repeat domain"/>
    <property type="match status" value="1"/>
</dbReference>
<evidence type="ECO:0000313" key="4">
    <source>
        <dbReference type="Proteomes" id="UP000237344"/>
    </source>
</evidence>
<dbReference type="NCBIfam" id="TIGR03142">
    <property type="entry name" value="cytochro_ccmI"/>
    <property type="match status" value="1"/>
</dbReference>
<keyword evidence="2" id="KW-0812">Transmembrane</keyword>